<dbReference type="Gene3D" id="3.50.50.100">
    <property type="match status" value="1"/>
</dbReference>
<keyword evidence="6" id="KW-0472">Membrane</keyword>
<dbReference type="PANTHER" id="PTHR43706">
    <property type="entry name" value="NADH DEHYDROGENASE"/>
    <property type="match status" value="1"/>
</dbReference>
<comment type="similarity">
    <text evidence="1">Belongs to the NADH dehydrogenase family.</text>
</comment>
<dbReference type="PANTHER" id="PTHR43706:SF45">
    <property type="entry name" value="NADH DEHYDROGENASE-LIKE PROTEIN RV1812C"/>
    <property type="match status" value="1"/>
</dbReference>
<dbReference type="PRINTS" id="PR00411">
    <property type="entry name" value="PNDRDTASEI"/>
</dbReference>
<dbReference type="GO" id="GO:0003954">
    <property type="term" value="F:NADH dehydrogenase activity"/>
    <property type="evidence" value="ECO:0007669"/>
    <property type="project" value="InterPro"/>
</dbReference>
<keyword evidence="2" id="KW-0285">Flavoprotein</keyword>
<dbReference type="PRINTS" id="PR00368">
    <property type="entry name" value="FADPNR"/>
</dbReference>
<protein>
    <submittedName>
        <fullName evidence="8">NADH dehydrogenase</fullName>
        <ecNumber evidence="8">1.6.99.3</ecNumber>
    </submittedName>
</protein>
<organism evidence="8 9">
    <name type="scientific">Nocardia transvalensis</name>
    <dbReference type="NCBI Taxonomy" id="37333"/>
    <lineage>
        <taxon>Bacteria</taxon>
        <taxon>Bacillati</taxon>
        <taxon>Actinomycetota</taxon>
        <taxon>Actinomycetes</taxon>
        <taxon>Mycobacteriales</taxon>
        <taxon>Nocardiaceae</taxon>
        <taxon>Nocardia</taxon>
    </lineage>
</organism>
<dbReference type="InterPro" id="IPR023753">
    <property type="entry name" value="FAD/NAD-binding_dom"/>
</dbReference>
<evidence type="ECO:0000313" key="9">
    <source>
        <dbReference type="Proteomes" id="UP000540412"/>
    </source>
</evidence>
<dbReference type="InterPro" id="IPR045024">
    <property type="entry name" value="NDH-2"/>
</dbReference>
<dbReference type="SUPFAM" id="SSF51905">
    <property type="entry name" value="FAD/NAD(P)-binding domain"/>
    <property type="match status" value="2"/>
</dbReference>
<evidence type="ECO:0000256" key="2">
    <source>
        <dbReference type="ARBA" id="ARBA00022630"/>
    </source>
</evidence>
<proteinExistence type="inferred from homology"/>
<gene>
    <name evidence="8" type="ORF">BJY24_004863</name>
</gene>
<keyword evidence="6" id="KW-1133">Transmembrane helix</keyword>
<evidence type="ECO:0000256" key="3">
    <source>
        <dbReference type="ARBA" id="ARBA00022827"/>
    </source>
</evidence>
<dbReference type="Proteomes" id="UP000540412">
    <property type="component" value="Unassembled WGS sequence"/>
</dbReference>
<dbReference type="RefSeq" id="WP_157185513.1">
    <property type="nucleotide sequence ID" value="NZ_JACHIT010000002.1"/>
</dbReference>
<dbReference type="InterPro" id="IPR036188">
    <property type="entry name" value="FAD/NAD-bd_sf"/>
</dbReference>
<evidence type="ECO:0000256" key="4">
    <source>
        <dbReference type="ARBA" id="ARBA00023002"/>
    </source>
</evidence>
<evidence type="ECO:0000256" key="1">
    <source>
        <dbReference type="ARBA" id="ARBA00005272"/>
    </source>
</evidence>
<feature type="transmembrane region" description="Helical" evidence="6">
    <location>
        <begin position="42"/>
        <end position="59"/>
    </location>
</feature>
<evidence type="ECO:0000259" key="7">
    <source>
        <dbReference type="Pfam" id="PF07992"/>
    </source>
</evidence>
<accession>A0A7W9PH53</accession>
<dbReference type="EMBL" id="JACHIT010000002">
    <property type="protein sequence ID" value="MBB5915951.1"/>
    <property type="molecule type" value="Genomic_DNA"/>
</dbReference>
<comment type="caution">
    <text evidence="8">The sequence shown here is derived from an EMBL/GenBank/DDBJ whole genome shotgun (WGS) entry which is preliminary data.</text>
</comment>
<keyword evidence="6" id="KW-0812">Transmembrane</keyword>
<feature type="transmembrane region" description="Helical" evidence="6">
    <location>
        <begin position="71"/>
        <end position="92"/>
    </location>
</feature>
<evidence type="ECO:0000256" key="5">
    <source>
        <dbReference type="ARBA" id="ARBA00023027"/>
    </source>
</evidence>
<dbReference type="Pfam" id="PF07992">
    <property type="entry name" value="Pyr_redox_2"/>
    <property type="match status" value="1"/>
</dbReference>
<evidence type="ECO:0000313" key="8">
    <source>
        <dbReference type="EMBL" id="MBB5915951.1"/>
    </source>
</evidence>
<feature type="transmembrane region" description="Helical" evidence="6">
    <location>
        <begin position="112"/>
        <end position="133"/>
    </location>
</feature>
<keyword evidence="9" id="KW-1185">Reference proteome</keyword>
<evidence type="ECO:0000256" key="6">
    <source>
        <dbReference type="SAM" id="Phobius"/>
    </source>
</evidence>
<reference evidence="8 9" key="1">
    <citation type="submission" date="2020-08" db="EMBL/GenBank/DDBJ databases">
        <title>Sequencing the genomes of 1000 actinobacteria strains.</title>
        <authorList>
            <person name="Klenk H.-P."/>
        </authorList>
    </citation>
    <scope>NUCLEOTIDE SEQUENCE [LARGE SCALE GENOMIC DNA]</scope>
    <source>
        <strain evidence="8 9">DSM 43582</strain>
    </source>
</reference>
<keyword evidence="4 8" id="KW-0560">Oxidoreductase</keyword>
<name>A0A7W9PH53_9NOCA</name>
<keyword evidence="5" id="KW-0520">NAD</keyword>
<feature type="transmembrane region" description="Helical" evidence="6">
    <location>
        <begin position="12"/>
        <end position="30"/>
    </location>
</feature>
<keyword evidence="3" id="KW-0274">FAD</keyword>
<feature type="domain" description="FAD/NAD(P)-binding" evidence="7">
    <location>
        <begin position="148"/>
        <end position="472"/>
    </location>
</feature>
<dbReference type="EC" id="1.6.99.3" evidence="8"/>
<dbReference type="AlphaFoldDB" id="A0A7W9PH53"/>
<sequence>MERIRTMALPRLSAGVVAAVAAGVAVGLLATVPGGGAEAPPWGAWMVHAVIFGAVLGLLGGGRKQSLGSSLAAGLLLGLADWLFGQLTLSVLVSGSVPKWTLAEAVSTFDELVRTVLLGAVAGPVMYGLVALWHRRAATDATVPRKPHIVVVGGGFGGVGAARRLDALVARGLQVEITVISESNFLLFTPLLVGVASSTLEPRHVSAPVRAALGYASFLHGRVESVDPERRELLVAAGSQGRQRVPYDELILAVGAVPQLFDLPGVAEHALTMKTIDDANRLRNRVLAALEQADLETDAAEQGRLLTFVVAGGGFAGTELIAELFDLVHGVLHHYPRLHDAEPRFVLVHSGDRLLPELPADLGDYALRTLRGRGVEFRLGTRVVEAGPSSVRFSDGARIEARTFAWTAGNRPNPLVERIGPGGGSGPLQVDECLRVTGMDGVWAIGDCARIPDPARPGSYYPPTAQHAIREGKAVADNVAAVVRGRAPTPFRFGGLGILVSLGHRRAAGQVFGRRVSGLTGWVLWRAVYLGKLPGAEKRLRVAVDWLLDLGFSRDIALTSTEIISTTAPDRNRHA</sequence>